<accession>D0WBB3</accession>
<sequence length="50" mass="6072">MPAPRLRHKVSPIIWKPRLHALDRPQTFEKLSAPNHKCRLKPFRRHFYSL</sequence>
<protein>
    <submittedName>
        <fullName evidence="1">Uncharacterized protein</fullName>
    </submittedName>
</protein>
<reference evidence="1 2" key="1">
    <citation type="submission" date="2009-10" db="EMBL/GenBank/DDBJ databases">
        <authorList>
            <person name="Weinstock G."/>
            <person name="Sodergren E."/>
            <person name="Clifton S."/>
            <person name="Fulton L."/>
            <person name="Fulton B."/>
            <person name="Courtney L."/>
            <person name="Fronick C."/>
            <person name="Harrison M."/>
            <person name="Strong C."/>
            <person name="Farmer C."/>
            <person name="Delahaunty K."/>
            <person name="Markovic C."/>
            <person name="Hall O."/>
            <person name="Minx P."/>
            <person name="Tomlinson C."/>
            <person name="Mitreva M."/>
            <person name="Nelson J."/>
            <person name="Hou S."/>
            <person name="Wollam A."/>
            <person name="Pepin K.H."/>
            <person name="Johnson M."/>
            <person name="Bhonagiri V."/>
            <person name="Nash W.E."/>
            <person name="Warren W."/>
            <person name="Chinwalla A."/>
            <person name="Mardis E.R."/>
            <person name="Wilson R.K."/>
        </authorList>
    </citation>
    <scope>NUCLEOTIDE SEQUENCE [LARGE SCALE GENOMIC DNA]</scope>
    <source>
        <strain evidence="1 2">ATCC 23970</strain>
    </source>
</reference>
<dbReference type="AlphaFoldDB" id="D0WBB3"/>
<organism evidence="1 2">
    <name type="scientific">Neisseria lactamica ATCC 23970</name>
    <dbReference type="NCBI Taxonomy" id="546265"/>
    <lineage>
        <taxon>Bacteria</taxon>
        <taxon>Pseudomonadati</taxon>
        <taxon>Pseudomonadota</taxon>
        <taxon>Betaproteobacteria</taxon>
        <taxon>Neisseriales</taxon>
        <taxon>Neisseriaceae</taxon>
        <taxon>Neisseria</taxon>
    </lineage>
</organism>
<dbReference type="EMBL" id="ACEQ02000022">
    <property type="protein sequence ID" value="EEZ75169.1"/>
    <property type="molecule type" value="Genomic_DNA"/>
</dbReference>
<comment type="caution">
    <text evidence="1">The sequence shown here is derived from an EMBL/GenBank/DDBJ whole genome shotgun (WGS) entry which is preliminary data.</text>
</comment>
<proteinExistence type="predicted"/>
<gene>
    <name evidence="1" type="ORF">NEILACOT_04838</name>
</gene>
<evidence type="ECO:0000313" key="1">
    <source>
        <dbReference type="EMBL" id="EEZ75169.1"/>
    </source>
</evidence>
<dbReference type="Proteomes" id="UP000003843">
    <property type="component" value="Unassembled WGS sequence"/>
</dbReference>
<name>D0WBB3_NEILA</name>
<evidence type="ECO:0000313" key="2">
    <source>
        <dbReference type="Proteomes" id="UP000003843"/>
    </source>
</evidence>